<evidence type="ECO:0000259" key="5">
    <source>
        <dbReference type="PROSITE" id="PS50977"/>
    </source>
</evidence>
<dbReference type="Proteomes" id="UP000515563">
    <property type="component" value="Chromosome"/>
</dbReference>
<gene>
    <name evidence="6" type="ORF">F1D05_28255</name>
</gene>
<dbReference type="GO" id="GO:0003700">
    <property type="term" value="F:DNA-binding transcription factor activity"/>
    <property type="evidence" value="ECO:0007669"/>
    <property type="project" value="TreeGrafter"/>
</dbReference>
<evidence type="ECO:0000313" key="7">
    <source>
        <dbReference type="Proteomes" id="UP000515563"/>
    </source>
</evidence>
<keyword evidence="3" id="KW-0804">Transcription</keyword>
<proteinExistence type="predicted"/>
<protein>
    <submittedName>
        <fullName evidence="6">TetR family transcriptional regulator</fullName>
    </submittedName>
</protein>
<dbReference type="Gene3D" id="1.10.357.10">
    <property type="entry name" value="Tetracycline Repressor, domain 2"/>
    <property type="match status" value="1"/>
</dbReference>
<dbReference type="PANTHER" id="PTHR30055:SF234">
    <property type="entry name" value="HTH-TYPE TRANSCRIPTIONAL REGULATOR BETI"/>
    <property type="match status" value="1"/>
</dbReference>
<evidence type="ECO:0000256" key="4">
    <source>
        <dbReference type="PROSITE-ProRule" id="PRU00335"/>
    </source>
</evidence>
<sequence length="217" mass="24020">MDATAEPGGRRERKKQLTRWAISNVATELFMERGFDAVTVAEVAAAADVAVQTVFNHFPTKEDLVFDETGWWAGPAEAIREAPAGVDVIEALRLRYLAQIRNQLAVGHLATWRQFNSTIESSPALLARRRRIAEEMEVLLAEALQERDGRLSDRMARLIAAQYAAAQKVLEGELARFVPVDPSPEQLEEAVAGLEQAIDEVFAVLARGFELAARSKH</sequence>
<dbReference type="GO" id="GO:0000976">
    <property type="term" value="F:transcription cis-regulatory region binding"/>
    <property type="evidence" value="ECO:0007669"/>
    <property type="project" value="TreeGrafter"/>
</dbReference>
<reference evidence="6 7" key="2">
    <citation type="journal article" date="2020" name="Microbiol. Resour. Announc.">
        <title>Antarctic desert soil bacteria exhibit high novel natural product potential, evaluated through long-read genome sequencing and comparative genomics.</title>
        <authorList>
            <person name="Benaud N."/>
            <person name="Edwards R.J."/>
            <person name="Amos T.G."/>
            <person name="D'Agostino P.M."/>
            <person name="Gutierrez-Chavez C."/>
            <person name="Montgomery K."/>
            <person name="Nicetic I."/>
            <person name="Ferrari B.C."/>
        </authorList>
    </citation>
    <scope>NUCLEOTIDE SEQUENCE [LARGE SCALE GENOMIC DNA]</scope>
    <source>
        <strain evidence="6 7">SPB151</strain>
    </source>
</reference>
<dbReference type="PROSITE" id="PS50977">
    <property type="entry name" value="HTH_TETR_2"/>
    <property type="match status" value="1"/>
</dbReference>
<reference evidence="7" key="1">
    <citation type="submission" date="2019-09" db="EMBL/GenBank/DDBJ databases">
        <title>Antimicrobial potential of Antarctic Bacteria.</title>
        <authorList>
            <person name="Benaud N."/>
            <person name="Edwards R.J."/>
            <person name="Ferrari B.C."/>
        </authorList>
    </citation>
    <scope>NUCLEOTIDE SEQUENCE [LARGE SCALE GENOMIC DNA]</scope>
    <source>
        <strain evidence="7">SPB151</strain>
    </source>
</reference>
<keyword evidence="1" id="KW-0805">Transcription regulation</keyword>
<keyword evidence="2 4" id="KW-0238">DNA-binding</keyword>
<dbReference type="PRINTS" id="PR00455">
    <property type="entry name" value="HTHTETR"/>
</dbReference>
<dbReference type="InterPro" id="IPR009057">
    <property type="entry name" value="Homeodomain-like_sf"/>
</dbReference>
<dbReference type="Gene3D" id="1.10.10.60">
    <property type="entry name" value="Homeodomain-like"/>
    <property type="match status" value="1"/>
</dbReference>
<evidence type="ECO:0000256" key="2">
    <source>
        <dbReference type="ARBA" id="ARBA00023125"/>
    </source>
</evidence>
<feature type="domain" description="HTH tetR-type" evidence="5">
    <location>
        <begin position="16"/>
        <end position="76"/>
    </location>
</feature>
<feature type="DNA-binding region" description="H-T-H motif" evidence="4">
    <location>
        <begin position="39"/>
        <end position="58"/>
    </location>
</feature>
<dbReference type="EMBL" id="CP043661">
    <property type="protein sequence ID" value="QNE21093.1"/>
    <property type="molecule type" value="Genomic_DNA"/>
</dbReference>
<evidence type="ECO:0000256" key="3">
    <source>
        <dbReference type="ARBA" id="ARBA00023163"/>
    </source>
</evidence>
<organism evidence="6 7">
    <name type="scientific">Kribbella qitaiheensis</name>
    <dbReference type="NCBI Taxonomy" id="1544730"/>
    <lineage>
        <taxon>Bacteria</taxon>
        <taxon>Bacillati</taxon>
        <taxon>Actinomycetota</taxon>
        <taxon>Actinomycetes</taxon>
        <taxon>Propionibacteriales</taxon>
        <taxon>Kribbellaceae</taxon>
        <taxon>Kribbella</taxon>
    </lineage>
</organism>
<dbReference type="AlphaFoldDB" id="A0A7G6X4C8"/>
<evidence type="ECO:0000313" key="6">
    <source>
        <dbReference type="EMBL" id="QNE21093.1"/>
    </source>
</evidence>
<keyword evidence="7" id="KW-1185">Reference proteome</keyword>
<evidence type="ECO:0000256" key="1">
    <source>
        <dbReference type="ARBA" id="ARBA00023015"/>
    </source>
</evidence>
<dbReference type="RefSeq" id="WP_185443498.1">
    <property type="nucleotide sequence ID" value="NZ_CP043661.1"/>
</dbReference>
<name>A0A7G6X4C8_9ACTN</name>
<dbReference type="InterPro" id="IPR001647">
    <property type="entry name" value="HTH_TetR"/>
</dbReference>
<dbReference type="SUPFAM" id="SSF46689">
    <property type="entry name" value="Homeodomain-like"/>
    <property type="match status" value="1"/>
</dbReference>
<accession>A0A7G6X4C8</accession>
<dbReference type="PANTHER" id="PTHR30055">
    <property type="entry name" value="HTH-TYPE TRANSCRIPTIONAL REGULATOR RUTR"/>
    <property type="match status" value="1"/>
</dbReference>
<dbReference type="KEGG" id="kqi:F1D05_28255"/>
<dbReference type="Pfam" id="PF00440">
    <property type="entry name" value="TetR_N"/>
    <property type="match status" value="1"/>
</dbReference>
<dbReference type="InterPro" id="IPR050109">
    <property type="entry name" value="HTH-type_TetR-like_transc_reg"/>
</dbReference>